<dbReference type="EMBL" id="JARKIE010000017">
    <property type="protein sequence ID" value="KAJ7701400.1"/>
    <property type="molecule type" value="Genomic_DNA"/>
</dbReference>
<reference evidence="3" key="1">
    <citation type="submission" date="2023-03" db="EMBL/GenBank/DDBJ databases">
        <title>Massive genome expansion in bonnet fungi (Mycena s.s.) driven by repeated elements and novel gene families across ecological guilds.</title>
        <authorList>
            <consortium name="Lawrence Berkeley National Laboratory"/>
            <person name="Harder C.B."/>
            <person name="Miyauchi S."/>
            <person name="Viragh M."/>
            <person name="Kuo A."/>
            <person name="Thoen E."/>
            <person name="Andreopoulos B."/>
            <person name="Lu D."/>
            <person name="Skrede I."/>
            <person name="Drula E."/>
            <person name="Henrissat B."/>
            <person name="Morin E."/>
            <person name="Kohler A."/>
            <person name="Barry K."/>
            <person name="LaButti K."/>
            <person name="Morin E."/>
            <person name="Salamov A."/>
            <person name="Lipzen A."/>
            <person name="Mereny Z."/>
            <person name="Hegedus B."/>
            <person name="Baldrian P."/>
            <person name="Stursova M."/>
            <person name="Weitz H."/>
            <person name="Taylor A."/>
            <person name="Grigoriev I.V."/>
            <person name="Nagy L.G."/>
            <person name="Martin F."/>
            <person name="Kauserud H."/>
        </authorList>
    </citation>
    <scope>NUCLEOTIDE SEQUENCE</scope>
    <source>
        <strain evidence="3">CBHHK067</strain>
    </source>
</reference>
<name>A0AAD7DWE7_MYCRO</name>
<keyword evidence="2" id="KW-0732">Signal</keyword>
<sequence>MWSMISPALGGIMIHSTVLLNTAHSASTPAGTERSRNLRPTTSGRGSSHRKTSCRPWRPAS</sequence>
<evidence type="ECO:0000256" key="2">
    <source>
        <dbReference type="SAM" id="SignalP"/>
    </source>
</evidence>
<evidence type="ECO:0000313" key="3">
    <source>
        <dbReference type="EMBL" id="KAJ7701400.1"/>
    </source>
</evidence>
<organism evidence="3 4">
    <name type="scientific">Mycena rosella</name>
    <name type="common">Pink bonnet</name>
    <name type="synonym">Agaricus rosellus</name>
    <dbReference type="NCBI Taxonomy" id="1033263"/>
    <lineage>
        <taxon>Eukaryota</taxon>
        <taxon>Fungi</taxon>
        <taxon>Dikarya</taxon>
        <taxon>Basidiomycota</taxon>
        <taxon>Agaricomycotina</taxon>
        <taxon>Agaricomycetes</taxon>
        <taxon>Agaricomycetidae</taxon>
        <taxon>Agaricales</taxon>
        <taxon>Marasmiineae</taxon>
        <taxon>Mycenaceae</taxon>
        <taxon>Mycena</taxon>
    </lineage>
</organism>
<dbReference type="Proteomes" id="UP001221757">
    <property type="component" value="Unassembled WGS sequence"/>
</dbReference>
<evidence type="ECO:0000256" key="1">
    <source>
        <dbReference type="SAM" id="MobiDB-lite"/>
    </source>
</evidence>
<keyword evidence="4" id="KW-1185">Reference proteome</keyword>
<feature type="signal peptide" evidence="2">
    <location>
        <begin position="1"/>
        <end position="25"/>
    </location>
</feature>
<feature type="region of interest" description="Disordered" evidence="1">
    <location>
        <begin position="24"/>
        <end position="61"/>
    </location>
</feature>
<comment type="caution">
    <text evidence="3">The sequence shown here is derived from an EMBL/GenBank/DDBJ whole genome shotgun (WGS) entry which is preliminary data.</text>
</comment>
<accession>A0AAD7DWE7</accession>
<feature type="chain" id="PRO_5042032603" evidence="2">
    <location>
        <begin position="26"/>
        <end position="61"/>
    </location>
</feature>
<evidence type="ECO:0000313" key="4">
    <source>
        <dbReference type="Proteomes" id="UP001221757"/>
    </source>
</evidence>
<gene>
    <name evidence="3" type="ORF">B0H17DRAFT_1045286</name>
</gene>
<protein>
    <submittedName>
        <fullName evidence="3">Uncharacterized protein</fullName>
    </submittedName>
</protein>
<dbReference type="AlphaFoldDB" id="A0AAD7DWE7"/>
<feature type="non-terminal residue" evidence="3">
    <location>
        <position position="1"/>
    </location>
</feature>
<proteinExistence type="predicted"/>